<keyword evidence="12" id="KW-1185">Reference proteome</keyword>
<evidence type="ECO:0000259" key="10">
    <source>
        <dbReference type="Pfam" id="PF00432"/>
    </source>
</evidence>
<evidence type="ECO:0000256" key="6">
    <source>
        <dbReference type="ARBA" id="ARBA00022737"/>
    </source>
</evidence>
<dbReference type="InterPro" id="IPR001330">
    <property type="entry name" value="Prenyltrans"/>
</dbReference>
<gene>
    <name evidence="11" type="ORF">CP980_08110</name>
</gene>
<reference evidence="11 12" key="1">
    <citation type="submission" date="2017-09" db="EMBL/GenBank/DDBJ databases">
        <authorList>
            <person name="Lee N."/>
            <person name="Cho B.-K."/>
        </authorList>
    </citation>
    <scope>NUCLEOTIDE SEQUENCE [LARGE SCALE GENOMIC DNA]</scope>
    <source>
        <strain evidence="11 12">ATCC 27476</strain>
    </source>
</reference>
<dbReference type="GeneID" id="95610528"/>
<comment type="cofactor">
    <cofactor evidence="1">
        <name>Zn(2+)</name>
        <dbReference type="ChEBI" id="CHEBI:29105"/>
    </cofactor>
</comment>
<dbReference type="PANTHER" id="PTHR11774">
    <property type="entry name" value="GERANYLGERANYL TRANSFERASE TYPE BETA SUBUNIT"/>
    <property type="match status" value="1"/>
</dbReference>
<keyword evidence="4" id="KW-0808">Transferase</keyword>
<dbReference type="SUPFAM" id="SSF48208">
    <property type="entry name" value="Six-hairpin glycosidases"/>
    <property type="match status" value="1"/>
</dbReference>
<accession>A0A5J6JBT2</accession>
<dbReference type="InterPro" id="IPR008928">
    <property type="entry name" value="6-hairpin_glycosidase_sf"/>
</dbReference>
<dbReference type="AlphaFoldDB" id="A0A5J6JBT2"/>
<evidence type="ECO:0000256" key="8">
    <source>
        <dbReference type="ARBA" id="ARBA00030816"/>
    </source>
</evidence>
<dbReference type="PANTHER" id="PTHR11774:SF11">
    <property type="entry name" value="GERANYLGERANYL TRANSFERASE TYPE-2 SUBUNIT BETA"/>
    <property type="match status" value="1"/>
</dbReference>
<dbReference type="Proteomes" id="UP000325563">
    <property type="component" value="Chromosome"/>
</dbReference>
<evidence type="ECO:0000256" key="7">
    <source>
        <dbReference type="ARBA" id="ARBA00022833"/>
    </source>
</evidence>
<dbReference type="Gene3D" id="1.50.10.20">
    <property type="match status" value="2"/>
</dbReference>
<proteinExistence type="inferred from homology"/>
<evidence type="ECO:0000313" key="11">
    <source>
        <dbReference type="EMBL" id="QEV45028.1"/>
    </source>
</evidence>
<feature type="domain" description="Prenyltransferase alpha-alpha toroid" evidence="10">
    <location>
        <begin position="482"/>
        <end position="627"/>
    </location>
</feature>
<evidence type="ECO:0000256" key="5">
    <source>
        <dbReference type="ARBA" id="ARBA00022723"/>
    </source>
</evidence>
<comment type="similarity">
    <text evidence="2">Belongs to the protein prenyltransferase subunit beta family.</text>
</comment>
<evidence type="ECO:0000256" key="9">
    <source>
        <dbReference type="ARBA" id="ARBA00032766"/>
    </source>
</evidence>
<keyword evidence="6" id="KW-0677">Repeat</keyword>
<dbReference type="InterPro" id="IPR045089">
    <property type="entry name" value="PGGT1B-like"/>
</dbReference>
<dbReference type="Pfam" id="PF00432">
    <property type="entry name" value="Prenyltrans"/>
    <property type="match status" value="1"/>
</dbReference>
<sequence>MTSPPSLRTFVKEHLLDEEGRVPAVIGRDSADVITPDRTLRDAALALLTVPGPDDADLARKLLASLREFTDPDLPGFRELLDVTGAPHPIGDVRTPSVQALAAWALHRAGTLTGDDTLLTEAGNHLERVVEAVLGHDWPARLDRSASVALDESGPLEETAVLILAADALTPGTGSAFLDAAAERIDRYVHGDAVWDRLTPRGVPDTLRGHRAGPAALAALAWAALHRRGRAGAAERARRALVHVHDHHLHVGTGGYWDRSSADSVVRVDAVAALHGHPDSPFPAKFVADHALLALAARTVAGLDDPDGEDGPVLKALAQEAEAELERNTDPVAGGVFHGQGSWFSTPVDPTVPLARHVMVPPRTTGSFAVGNTTYVPFHGKHARTQLLALAVLGDRVVAPRTAPELVERPQPDPFDNDLGHVTTGRLSEGLIDIEHYLRWLRSTASGLGYGLTPYRSPLGLRSDRTAQTFSVLHVVSDLLALDEPVPNTPGVLAGVFATQNPDGGFGEQPALPSETFTTYCAVLTAIVLGGADHPDFDRDACVAFLRSCQRPEGGFGNAPGFPCDAWHSHLATLTLVALGARPEREDDLVAYLLACRNPDGGYGNRPGSPSDTFATFRAIGALIALGLRPPHSGETVRWLRGLQTEAGGFRYRTDGAESFVGSYHAIGGLYMLGALPADTEACVRWITVRQSADGGFSRAPGAPSETTDEGFIAVQALHMLEGKLNRSWAVMMT</sequence>
<evidence type="ECO:0000313" key="12">
    <source>
        <dbReference type="Proteomes" id="UP000325563"/>
    </source>
</evidence>
<evidence type="ECO:0000256" key="4">
    <source>
        <dbReference type="ARBA" id="ARBA00022679"/>
    </source>
</evidence>
<evidence type="ECO:0000256" key="2">
    <source>
        <dbReference type="ARBA" id="ARBA00010497"/>
    </source>
</evidence>
<dbReference type="GO" id="GO:0005975">
    <property type="term" value="P:carbohydrate metabolic process"/>
    <property type="evidence" value="ECO:0007669"/>
    <property type="project" value="InterPro"/>
</dbReference>
<dbReference type="GO" id="GO:0046872">
    <property type="term" value="F:metal ion binding"/>
    <property type="evidence" value="ECO:0007669"/>
    <property type="project" value="UniProtKB-KW"/>
</dbReference>
<dbReference type="KEGG" id="svn:CP980_08110"/>
<dbReference type="EMBL" id="CP023692">
    <property type="protein sequence ID" value="QEV45028.1"/>
    <property type="molecule type" value="Genomic_DNA"/>
</dbReference>
<evidence type="ECO:0000256" key="3">
    <source>
        <dbReference type="ARBA" id="ARBA00022602"/>
    </source>
</evidence>
<dbReference type="RefSeq" id="WP_150527855.1">
    <property type="nucleotide sequence ID" value="NZ_BNBW01000009.1"/>
</dbReference>
<keyword evidence="5" id="KW-0479">Metal-binding</keyword>
<keyword evidence="3" id="KW-0637">Prenyltransferase</keyword>
<dbReference type="GO" id="GO:0008318">
    <property type="term" value="F:protein prenyltransferase activity"/>
    <property type="evidence" value="ECO:0007669"/>
    <property type="project" value="InterPro"/>
</dbReference>
<dbReference type="InterPro" id="IPR008930">
    <property type="entry name" value="Terpenoid_cyclase/PrenylTrfase"/>
</dbReference>
<protein>
    <recommendedName>
        <fullName evidence="8">Geranylgeranyl transferase type II subunit beta</fullName>
    </recommendedName>
    <alternativeName>
        <fullName evidence="9">Type II protein geranyl-geranyltransferase subunit beta</fullName>
    </alternativeName>
</protein>
<name>A0A5J6JBT2_STRVI</name>
<dbReference type="SUPFAM" id="SSF48239">
    <property type="entry name" value="Terpenoid cyclases/Protein prenyltransferases"/>
    <property type="match status" value="2"/>
</dbReference>
<evidence type="ECO:0000256" key="1">
    <source>
        <dbReference type="ARBA" id="ARBA00001947"/>
    </source>
</evidence>
<organism evidence="11 12">
    <name type="scientific">Streptomyces vinaceus</name>
    <dbReference type="NCBI Taxonomy" id="1960"/>
    <lineage>
        <taxon>Bacteria</taxon>
        <taxon>Bacillati</taxon>
        <taxon>Actinomycetota</taxon>
        <taxon>Actinomycetes</taxon>
        <taxon>Kitasatosporales</taxon>
        <taxon>Streptomycetaceae</taxon>
        <taxon>Streptomyces</taxon>
    </lineage>
</organism>
<keyword evidence="7" id="KW-0862">Zinc</keyword>